<evidence type="ECO:0000313" key="3">
    <source>
        <dbReference type="Proteomes" id="UP000745859"/>
    </source>
</evidence>
<name>A0ABX0UHH1_9FLAO</name>
<dbReference type="RefSeq" id="WP_208412384.1">
    <property type="nucleotide sequence ID" value="NZ_JAASQL010000019.1"/>
</dbReference>
<feature type="chain" id="PRO_5045578622" evidence="1">
    <location>
        <begin position="29"/>
        <end position="79"/>
    </location>
</feature>
<protein>
    <submittedName>
        <fullName evidence="2">Uncharacterized protein</fullName>
    </submittedName>
</protein>
<feature type="signal peptide" evidence="1">
    <location>
        <begin position="1"/>
        <end position="28"/>
    </location>
</feature>
<proteinExistence type="predicted"/>
<reference evidence="2 3" key="1">
    <citation type="submission" date="2020-03" db="EMBL/GenBank/DDBJ databases">
        <title>Genomic Encyclopedia of Type Strains, Phase IV (KMG-IV): sequencing the most valuable type-strain genomes for metagenomic binning, comparative biology and taxonomic classification.</title>
        <authorList>
            <person name="Goeker M."/>
        </authorList>
    </citation>
    <scope>NUCLEOTIDE SEQUENCE [LARGE SCALE GENOMIC DNA]</scope>
    <source>
        <strain evidence="2 3">DSM 101599</strain>
    </source>
</reference>
<keyword evidence="1" id="KW-0732">Signal</keyword>
<dbReference type="EMBL" id="JAASQL010000019">
    <property type="protein sequence ID" value="NIJ46636.1"/>
    <property type="molecule type" value="Genomic_DNA"/>
</dbReference>
<evidence type="ECO:0000256" key="1">
    <source>
        <dbReference type="SAM" id="SignalP"/>
    </source>
</evidence>
<comment type="caution">
    <text evidence="2">The sequence shown here is derived from an EMBL/GenBank/DDBJ whole genome shotgun (WGS) entry which is preliminary data.</text>
</comment>
<dbReference type="Proteomes" id="UP000745859">
    <property type="component" value="Unassembled WGS sequence"/>
</dbReference>
<gene>
    <name evidence="2" type="ORF">FHR24_003131</name>
</gene>
<keyword evidence="3" id="KW-1185">Reference proteome</keyword>
<organism evidence="2 3">
    <name type="scientific">Wenyingzhuangia heitensis</name>
    <dbReference type="NCBI Taxonomy" id="1487859"/>
    <lineage>
        <taxon>Bacteria</taxon>
        <taxon>Pseudomonadati</taxon>
        <taxon>Bacteroidota</taxon>
        <taxon>Flavobacteriia</taxon>
        <taxon>Flavobacteriales</taxon>
        <taxon>Flavobacteriaceae</taxon>
        <taxon>Wenyingzhuangia</taxon>
    </lineage>
</organism>
<feature type="non-terminal residue" evidence="2">
    <location>
        <position position="79"/>
    </location>
</feature>
<sequence>MKNNSLNGHKMICLLLLSMFLINCSDVAEEKENFKKRTYLLRDNEVTVEVLKTRSFQKELISNGKLIAIQKNILKFEIG</sequence>
<accession>A0ABX0UHH1</accession>
<evidence type="ECO:0000313" key="2">
    <source>
        <dbReference type="EMBL" id="NIJ46636.1"/>
    </source>
</evidence>